<evidence type="ECO:0000256" key="2">
    <source>
        <dbReference type="ARBA" id="ARBA00022475"/>
    </source>
</evidence>
<dbReference type="GeneID" id="93279498"/>
<evidence type="ECO:0000256" key="3">
    <source>
        <dbReference type="ARBA" id="ARBA00022692"/>
    </source>
</evidence>
<dbReference type="RefSeq" id="WP_092371884.1">
    <property type="nucleotide sequence ID" value="NZ_CABJCG010000005.1"/>
</dbReference>
<dbReference type="STRING" id="460384.SAMN05216313_16111"/>
<dbReference type="InterPro" id="IPR001851">
    <property type="entry name" value="ABC_transp_permease"/>
</dbReference>
<dbReference type="Proteomes" id="UP000198508">
    <property type="component" value="Unassembled WGS sequence"/>
</dbReference>
<keyword evidence="7" id="KW-0813">Transport</keyword>
<evidence type="ECO:0000313" key="7">
    <source>
        <dbReference type="EMBL" id="SEU21453.1"/>
    </source>
</evidence>
<evidence type="ECO:0000256" key="6">
    <source>
        <dbReference type="SAM" id="Phobius"/>
    </source>
</evidence>
<feature type="transmembrane region" description="Helical" evidence="6">
    <location>
        <begin position="189"/>
        <end position="208"/>
    </location>
</feature>
<keyword evidence="8" id="KW-1185">Reference proteome</keyword>
<dbReference type="GO" id="GO:0005886">
    <property type="term" value="C:plasma membrane"/>
    <property type="evidence" value="ECO:0007669"/>
    <property type="project" value="UniProtKB-SubCell"/>
</dbReference>
<sequence>MTAVKNSLKSFGFPRLIIMAFLLLLIMMMFVLGIPAPLTFSQCIVRVGINMILSLAMVPGIMAGTGMNFALPLGIECGLLAGMISLQYNMTGVGGIFIAMAISVPFSVAAGWAYSQLVNRVKGSEMMVSTYIGFSVVALMCIGWLILPFNHPSIVWPIGDGLRTTITLEAWYDRALNNLFAFKVFGVEIPVGLILVIGLFCFLIWLFMRSHLGLMMKAAGSNPNFARSNGVKVDNMRTMATILSTVLGGIGIIIYAQGFGFYQLYNAPLMMAFPAIAAVLIGGATPSRISIFNVVLGTIMFQSMLTIATPVANSLIPEGNLSEVVRTIVSNGIILYALSRMQGGKR</sequence>
<comment type="subcellular location">
    <subcellularLocation>
        <location evidence="1">Cell membrane</location>
        <topology evidence="1">Multi-pass membrane protein</topology>
    </subcellularLocation>
</comment>
<feature type="transmembrane region" description="Helical" evidence="6">
    <location>
        <begin position="94"/>
        <end position="114"/>
    </location>
</feature>
<dbReference type="EMBL" id="FOIM01000061">
    <property type="protein sequence ID" value="SEU21453.1"/>
    <property type="molecule type" value="Genomic_DNA"/>
</dbReference>
<organism evidence="7 8">
    <name type="scientific">Enterocloster lavalensis</name>
    <dbReference type="NCBI Taxonomy" id="460384"/>
    <lineage>
        <taxon>Bacteria</taxon>
        <taxon>Bacillati</taxon>
        <taxon>Bacillota</taxon>
        <taxon>Clostridia</taxon>
        <taxon>Lachnospirales</taxon>
        <taxon>Lachnospiraceae</taxon>
        <taxon>Enterocloster</taxon>
    </lineage>
</organism>
<protein>
    <submittedName>
        <fullName evidence="7">Simple sugar transport system permease protein</fullName>
    </submittedName>
</protein>
<evidence type="ECO:0000256" key="5">
    <source>
        <dbReference type="ARBA" id="ARBA00023136"/>
    </source>
</evidence>
<evidence type="ECO:0000256" key="4">
    <source>
        <dbReference type="ARBA" id="ARBA00022989"/>
    </source>
</evidence>
<gene>
    <name evidence="7" type="ORF">SAMN05216313_16111</name>
</gene>
<feature type="transmembrane region" description="Helical" evidence="6">
    <location>
        <begin position="126"/>
        <end position="147"/>
    </location>
</feature>
<keyword evidence="2" id="KW-1003">Cell membrane</keyword>
<keyword evidence="5 6" id="KW-0472">Membrane</keyword>
<proteinExistence type="predicted"/>
<keyword evidence="3 6" id="KW-0812">Transmembrane</keyword>
<dbReference type="GO" id="GO:0022857">
    <property type="term" value="F:transmembrane transporter activity"/>
    <property type="evidence" value="ECO:0007669"/>
    <property type="project" value="InterPro"/>
</dbReference>
<name>A0A1I0KBE8_9FIRM</name>
<keyword evidence="7" id="KW-0762">Sugar transport</keyword>
<dbReference type="PANTHER" id="PTHR32196:SF15">
    <property type="entry name" value="SUGAR ABC TRANSPORTER PERMEASE PROTEIN"/>
    <property type="match status" value="1"/>
</dbReference>
<dbReference type="PANTHER" id="PTHR32196">
    <property type="entry name" value="ABC TRANSPORTER PERMEASE PROTEIN YPHD-RELATED-RELATED"/>
    <property type="match status" value="1"/>
</dbReference>
<feature type="transmembrane region" description="Helical" evidence="6">
    <location>
        <begin position="239"/>
        <end position="258"/>
    </location>
</feature>
<reference evidence="8" key="1">
    <citation type="submission" date="2016-10" db="EMBL/GenBank/DDBJ databases">
        <authorList>
            <person name="Varghese N."/>
            <person name="Submissions S."/>
        </authorList>
    </citation>
    <scope>NUCLEOTIDE SEQUENCE [LARGE SCALE GENOMIC DNA]</scope>
    <source>
        <strain evidence="8">NLAE-zl-G277</strain>
    </source>
</reference>
<dbReference type="AlphaFoldDB" id="A0A1I0KBE8"/>
<accession>A0A1I0KBE8</accession>
<feature type="transmembrane region" description="Helical" evidence="6">
    <location>
        <begin position="12"/>
        <end position="32"/>
    </location>
</feature>
<evidence type="ECO:0000256" key="1">
    <source>
        <dbReference type="ARBA" id="ARBA00004651"/>
    </source>
</evidence>
<keyword evidence="4 6" id="KW-1133">Transmembrane helix</keyword>
<dbReference type="Pfam" id="PF02653">
    <property type="entry name" value="BPD_transp_2"/>
    <property type="match status" value="1"/>
</dbReference>
<feature type="transmembrane region" description="Helical" evidence="6">
    <location>
        <begin position="44"/>
        <end position="62"/>
    </location>
</feature>
<evidence type="ECO:0000313" key="8">
    <source>
        <dbReference type="Proteomes" id="UP000198508"/>
    </source>
</evidence>